<evidence type="ECO:0000313" key="1">
    <source>
        <dbReference type="EMBL" id="GLS45901.1"/>
    </source>
</evidence>
<dbReference type="EMBL" id="BSPG01000029">
    <property type="protein sequence ID" value="GLS45901.1"/>
    <property type="molecule type" value="Genomic_DNA"/>
</dbReference>
<keyword evidence="2" id="KW-1185">Reference proteome</keyword>
<sequence length="118" mass="13097">MLCRSLAGLLVSAVRASRTRGDDIIRRYEAGERAKRDREAELAAWLDHHVEGRPGALERIWKRIPSTPSELGRGVKSPLVRTQIRGERFGGWGFERLCAALDACGYEAVVTVRPKAVA</sequence>
<protein>
    <recommendedName>
        <fullName evidence="3">Transposase</fullName>
    </recommendedName>
</protein>
<name>A0ABQ6D795_9HYPH</name>
<gene>
    <name evidence="1" type="ORF">GCM10007884_38920</name>
</gene>
<evidence type="ECO:0008006" key="3">
    <source>
        <dbReference type="Google" id="ProtNLM"/>
    </source>
</evidence>
<accession>A0ABQ6D795</accession>
<comment type="caution">
    <text evidence="1">The sequence shown here is derived from an EMBL/GenBank/DDBJ whole genome shotgun (WGS) entry which is preliminary data.</text>
</comment>
<proteinExistence type="predicted"/>
<evidence type="ECO:0000313" key="2">
    <source>
        <dbReference type="Proteomes" id="UP001156881"/>
    </source>
</evidence>
<reference evidence="2" key="1">
    <citation type="journal article" date="2019" name="Int. J. Syst. Evol. Microbiol.">
        <title>The Global Catalogue of Microorganisms (GCM) 10K type strain sequencing project: providing services to taxonomists for standard genome sequencing and annotation.</title>
        <authorList>
            <consortium name="The Broad Institute Genomics Platform"/>
            <consortium name="The Broad Institute Genome Sequencing Center for Infectious Disease"/>
            <person name="Wu L."/>
            <person name="Ma J."/>
        </authorList>
    </citation>
    <scope>NUCLEOTIDE SEQUENCE [LARGE SCALE GENOMIC DNA]</scope>
    <source>
        <strain evidence="2">NBRC 107710</strain>
    </source>
</reference>
<dbReference type="Proteomes" id="UP001156881">
    <property type="component" value="Unassembled WGS sequence"/>
</dbReference>
<organism evidence="1 2">
    <name type="scientific">Methylobacterium brachythecii</name>
    <dbReference type="NCBI Taxonomy" id="1176177"/>
    <lineage>
        <taxon>Bacteria</taxon>
        <taxon>Pseudomonadati</taxon>
        <taxon>Pseudomonadota</taxon>
        <taxon>Alphaproteobacteria</taxon>
        <taxon>Hyphomicrobiales</taxon>
        <taxon>Methylobacteriaceae</taxon>
        <taxon>Methylobacterium</taxon>
    </lineage>
</organism>